<dbReference type="PRINTS" id="PR01070">
    <property type="entry name" value="ACCCTRFRASEB"/>
</dbReference>
<dbReference type="GO" id="GO:0006633">
    <property type="term" value="P:fatty acid biosynthetic process"/>
    <property type="evidence" value="ECO:0007669"/>
    <property type="project" value="InterPro"/>
</dbReference>
<evidence type="ECO:0000256" key="1">
    <source>
        <dbReference type="ARBA" id="ARBA00006102"/>
    </source>
</evidence>
<sequence length="502" mass="53170">MTRLTAHELIDLVVDAGTWESWDTPPIQVAADTEYADELLRAQEKTGLDEAVLTGVATIRGRRTAILVCEFGFLGGSIGVAAGERLVAAIRRATRERLPLLALPTSGGTRMQEGTTAFLQMVKITAAVIKHKEAHLPYLVYLRSPTTGGVFASWGSLGHVTIAEPGALVGFLGPRVFEALYESPFPAGVQTAENLHAHGLIDAVRPPDQLAEIVDRALRIITSSRACRSPLAETPVHASLPDVPAWDSVVASRREDRPGVREVMFHSASDVLPLNGTGQGEVDPGLILALVRFGDMPCVLLGQDRRGQTTRSPLGPGALREARRGMRLAAELNLPLVTVIDTAGAALSKEAEEGGLAGEIARCIADMVSLDVPTISLLLGQGTGGGALALIPADRVLAAQHGWLSPLPPEGASAILHHDIAHAPDMAARQGIRSSDLLASGIVDEVIPEFPDAADESTAFCTRVGAVLHRELSVLDAADTTQRLSDRAERFDRIGLLQPAHA</sequence>
<dbReference type="Gene3D" id="3.90.226.10">
    <property type="entry name" value="2-enoyl-CoA Hydratase, Chain A, domain 1"/>
    <property type="match status" value="2"/>
</dbReference>
<dbReference type="InterPro" id="IPR011762">
    <property type="entry name" value="COA_CT_N"/>
</dbReference>
<dbReference type="SUPFAM" id="SSF52096">
    <property type="entry name" value="ClpP/crotonase"/>
    <property type="match status" value="2"/>
</dbReference>
<dbReference type="AlphaFoldDB" id="A0A076EXY3"/>
<dbReference type="PANTHER" id="PTHR42995:SF5">
    <property type="entry name" value="ACETYL-COENZYME A CARBOXYLASE CARBOXYL TRANSFERASE SUBUNIT BETA, CHLOROPLASTIC"/>
    <property type="match status" value="1"/>
</dbReference>
<feature type="domain" description="CoA carboxyltransferase N-terminal" evidence="3">
    <location>
        <begin position="1"/>
        <end position="236"/>
    </location>
</feature>
<dbReference type="PANTHER" id="PTHR42995">
    <property type="entry name" value="ACETYL-COENZYME A CARBOXYLASE CARBOXYL TRANSFERASE SUBUNIT BETA, CHLOROPLASTIC"/>
    <property type="match status" value="1"/>
</dbReference>
<dbReference type="GO" id="GO:0003989">
    <property type="term" value="F:acetyl-CoA carboxylase activity"/>
    <property type="evidence" value="ECO:0007669"/>
    <property type="project" value="InterPro"/>
</dbReference>
<dbReference type="GO" id="GO:2001295">
    <property type="term" value="P:malonyl-CoA biosynthetic process"/>
    <property type="evidence" value="ECO:0007669"/>
    <property type="project" value="TreeGrafter"/>
</dbReference>
<dbReference type="EMBL" id="CP008947">
    <property type="protein sequence ID" value="AII08219.1"/>
    <property type="molecule type" value="Genomic_DNA"/>
</dbReference>
<dbReference type="GO" id="GO:0016740">
    <property type="term" value="F:transferase activity"/>
    <property type="evidence" value="ECO:0007669"/>
    <property type="project" value="UniProtKB-KW"/>
</dbReference>
<dbReference type="PROSITE" id="PS50989">
    <property type="entry name" value="COA_CT_CTER"/>
    <property type="match status" value="1"/>
</dbReference>
<evidence type="ECO:0000256" key="2">
    <source>
        <dbReference type="ARBA" id="ARBA00022679"/>
    </source>
</evidence>
<dbReference type="GO" id="GO:0009317">
    <property type="term" value="C:acetyl-CoA carboxylase complex"/>
    <property type="evidence" value="ECO:0007669"/>
    <property type="project" value="InterPro"/>
</dbReference>
<dbReference type="InterPro" id="IPR000438">
    <property type="entry name" value="Acetyl_CoA_COase_Trfase_b_su"/>
</dbReference>
<dbReference type="InterPro" id="IPR034733">
    <property type="entry name" value="AcCoA_carboxyl_beta"/>
</dbReference>
<dbReference type="eggNOG" id="COG0777">
    <property type="taxonomic scope" value="Bacteria"/>
</dbReference>
<name>A0A076EXY3_RHOOP</name>
<evidence type="ECO:0000259" key="3">
    <source>
        <dbReference type="PROSITE" id="PS50980"/>
    </source>
</evidence>
<dbReference type="RefSeq" id="WP_128642316.1">
    <property type="nucleotide sequence ID" value="NZ_CP008947.1"/>
</dbReference>
<evidence type="ECO:0000313" key="6">
    <source>
        <dbReference type="Proteomes" id="UP000028488"/>
    </source>
</evidence>
<reference evidence="5 6" key="1">
    <citation type="submission" date="2014-07" db="EMBL/GenBank/DDBJ databases">
        <title>Genome Sequence of Rhodococcus opacus Strain R7, a Biodegrader of Mono- and Polycyclic Aromatic Hydrocarbons.</title>
        <authorList>
            <person name="Di Gennaro P."/>
            <person name="Zampolli J."/>
            <person name="Presti I."/>
            <person name="Cappelletti M."/>
            <person name="D'Ursi P."/>
            <person name="Orro A."/>
            <person name="Mezzelani A."/>
            <person name="Milanesi L."/>
        </authorList>
    </citation>
    <scope>NUCLEOTIDE SEQUENCE [LARGE SCALE GENOMIC DNA]</scope>
    <source>
        <strain evidence="5 6">R7</strain>
    </source>
</reference>
<dbReference type="Pfam" id="PF01039">
    <property type="entry name" value="Carboxyl_trans"/>
    <property type="match status" value="1"/>
</dbReference>
<protein>
    <submittedName>
        <fullName evidence="5">Acetyl-CoA carboxyl transferase</fullName>
    </submittedName>
</protein>
<keyword evidence="2 5" id="KW-0808">Transferase</keyword>
<comment type="similarity">
    <text evidence="1">Belongs to the AccD/PCCB family.</text>
</comment>
<dbReference type="Proteomes" id="UP000028488">
    <property type="component" value="Chromosome"/>
</dbReference>
<dbReference type="InterPro" id="IPR011763">
    <property type="entry name" value="COA_CT_C"/>
</dbReference>
<dbReference type="eggNOG" id="COG0825">
    <property type="taxonomic scope" value="Bacteria"/>
</dbReference>
<gene>
    <name evidence="5" type="ORF">EP51_27790</name>
</gene>
<dbReference type="PROSITE" id="PS50980">
    <property type="entry name" value="COA_CT_NTER"/>
    <property type="match status" value="1"/>
</dbReference>
<evidence type="ECO:0000259" key="4">
    <source>
        <dbReference type="PROSITE" id="PS50989"/>
    </source>
</evidence>
<feature type="domain" description="CoA carboxyltransferase C-terminal" evidence="4">
    <location>
        <begin position="231"/>
        <end position="474"/>
    </location>
</feature>
<proteinExistence type="inferred from homology"/>
<organism evidence="5 6">
    <name type="scientific">Rhodococcus opacus</name>
    <name type="common">Nocardia opaca</name>
    <dbReference type="NCBI Taxonomy" id="37919"/>
    <lineage>
        <taxon>Bacteria</taxon>
        <taxon>Bacillati</taxon>
        <taxon>Actinomycetota</taxon>
        <taxon>Actinomycetes</taxon>
        <taxon>Mycobacteriales</taxon>
        <taxon>Nocardiaceae</taxon>
        <taxon>Rhodococcus</taxon>
    </lineage>
</organism>
<dbReference type="InterPro" id="IPR029045">
    <property type="entry name" value="ClpP/crotonase-like_dom_sf"/>
</dbReference>
<evidence type="ECO:0000313" key="5">
    <source>
        <dbReference type="EMBL" id="AII08219.1"/>
    </source>
</evidence>
<accession>A0A076EXY3</accession>